<dbReference type="GO" id="GO:0033615">
    <property type="term" value="P:mitochondrial proton-transporting ATP synthase complex assembly"/>
    <property type="evidence" value="ECO:0007669"/>
    <property type="project" value="InterPro"/>
</dbReference>
<dbReference type="AlphaFoldDB" id="A0A9P6PZV0"/>
<evidence type="ECO:0000313" key="2">
    <source>
        <dbReference type="EMBL" id="KAG0256206.1"/>
    </source>
</evidence>
<dbReference type="OrthoDB" id="15893at2759"/>
<dbReference type="PANTHER" id="PTHR28015">
    <property type="entry name" value="ATP SYNTHASE ASSEMBLY FACTOR FMC1, MITOCHONDRIAL"/>
    <property type="match status" value="1"/>
</dbReference>
<dbReference type="EMBL" id="JAAAJA010000311">
    <property type="protein sequence ID" value="KAG0256206.1"/>
    <property type="molecule type" value="Genomic_DNA"/>
</dbReference>
<dbReference type="Pfam" id="PF13233">
    <property type="entry name" value="Complex1_LYR_2"/>
    <property type="match status" value="1"/>
</dbReference>
<evidence type="ECO:0000313" key="3">
    <source>
        <dbReference type="Proteomes" id="UP000726737"/>
    </source>
</evidence>
<dbReference type="InterPro" id="IPR039196">
    <property type="entry name" value="Fmc1"/>
</dbReference>
<dbReference type="Proteomes" id="UP000726737">
    <property type="component" value="Unassembled WGS sequence"/>
</dbReference>
<dbReference type="GO" id="GO:0005759">
    <property type="term" value="C:mitochondrial matrix"/>
    <property type="evidence" value="ECO:0007669"/>
    <property type="project" value="TreeGrafter"/>
</dbReference>
<keyword evidence="3" id="KW-1185">Reference proteome</keyword>
<comment type="caution">
    <text evidence="2">The sequence shown here is derived from an EMBL/GenBank/DDBJ whole genome shotgun (WGS) entry which is preliminary data.</text>
</comment>
<gene>
    <name evidence="2" type="ORF">BG011_004700</name>
</gene>
<sequence>MASAATRSQSLSHFRRILKEVHLQYTHPNEFTGKGLLGINVHANKVWTEALKESFRKNANETDSVKLNKLHTDGEDLATYLESQRKHKELVERYNPSFWDEEKGLQVGKTAKMVGFEMPSEFDESQKDKALVAPPRFTYKNKDGSDASPKQSSEKYEELEAPEEPKKRTYMIPKAFGFAEQAGDDLGRPGDRKVE</sequence>
<proteinExistence type="predicted"/>
<feature type="region of interest" description="Disordered" evidence="1">
    <location>
        <begin position="123"/>
        <end position="169"/>
    </location>
</feature>
<name>A0A9P6PZV0_9FUNG</name>
<reference evidence="2" key="1">
    <citation type="journal article" date="2020" name="Fungal Divers.">
        <title>Resolving the Mortierellaceae phylogeny through synthesis of multi-gene phylogenetics and phylogenomics.</title>
        <authorList>
            <person name="Vandepol N."/>
            <person name="Liber J."/>
            <person name="Desiro A."/>
            <person name="Na H."/>
            <person name="Kennedy M."/>
            <person name="Barry K."/>
            <person name="Grigoriev I.V."/>
            <person name="Miller A.N."/>
            <person name="O'Donnell K."/>
            <person name="Stajich J.E."/>
            <person name="Bonito G."/>
        </authorList>
    </citation>
    <scope>NUCLEOTIDE SEQUENCE</scope>
    <source>
        <strain evidence="2">KOD948</strain>
    </source>
</reference>
<dbReference type="PANTHER" id="PTHR28015:SF1">
    <property type="entry name" value="ATP SYNTHASE ASSEMBLY FACTOR FMC1, MITOCHONDRIAL"/>
    <property type="match status" value="1"/>
</dbReference>
<protein>
    <submittedName>
        <fullName evidence="2">Uncharacterized protein</fullName>
    </submittedName>
</protein>
<organism evidence="2 3">
    <name type="scientific">Mortierella polycephala</name>
    <dbReference type="NCBI Taxonomy" id="41804"/>
    <lineage>
        <taxon>Eukaryota</taxon>
        <taxon>Fungi</taxon>
        <taxon>Fungi incertae sedis</taxon>
        <taxon>Mucoromycota</taxon>
        <taxon>Mortierellomycotina</taxon>
        <taxon>Mortierellomycetes</taxon>
        <taxon>Mortierellales</taxon>
        <taxon>Mortierellaceae</taxon>
        <taxon>Mortierella</taxon>
    </lineage>
</organism>
<feature type="compositionally biased region" description="Basic and acidic residues" evidence="1">
    <location>
        <begin position="152"/>
        <end position="167"/>
    </location>
</feature>
<evidence type="ECO:0000256" key="1">
    <source>
        <dbReference type="SAM" id="MobiDB-lite"/>
    </source>
</evidence>
<accession>A0A9P6PZV0</accession>